<proteinExistence type="predicted"/>
<dbReference type="EMBL" id="FWZU01000004">
    <property type="protein sequence ID" value="SMF30066.1"/>
    <property type="molecule type" value="Genomic_DNA"/>
</dbReference>
<dbReference type="CDD" id="cd00082">
    <property type="entry name" value="HisKA"/>
    <property type="match status" value="1"/>
</dbReference>
<dbReference type="Pfam" id="PF02518">
    <property type="entry name" value="HATPase_c"/>
    <property type="match status" value="1"/>
</dbReference>
<dbReference type="InterPro" id="IPR033479">
    <property type="entry name" value="dCache_1"/>
</dbReference>
<dbReference type="Pfam" id="PF13426">
    <property type="entry name" value="PAS_9"/>
    <property type="match status" value="1"/>
</dbReference>
<dbReference type="PROSITE" id="PS50110">
    <property type="entry name" value="RESPONSE_REGULATORY"/>
    <property type="match status" value="1"/>
</dbReference>
<dbReference type="InterPro" id="IPR004358">
    <property type="entry name" value="Sig_transdc_His_kin-like_C"/>
</dbReference>
<evidence type="ECO:0000256" key="15">
    <source>
        <dbReference type="ARBA" id="ARBA00068150"/>
    </source>
</evidence>
<sequence length="884" mass="98956">MANLLFHGSIRKKIIVLVLLATLPAFMLNLGTALLHRHQAIKSAKHQTLESLHEFSEIQRRISDSTRTLLQTVAEIPEIRELNPHAAQITLETILKANPIYTNAILINLEGNVVAAGTGNATNLNFADRKQFKDAISTKKFAAGEYVVGKTSQKSIFPFAMPVLNANGNPKGALIIGINLNHYRDFFKRSNFPENSFFGLCDHNGNRLFRYPKKENIEVGTPIQEAVFLSAKTGKNPGMIVTESTDKIVRIIFYEPLRLSSDTEPYMYLFLGIDESEIQQGADLILTRGAETGFISIILTLAIAWFVGGRGIVRHLESLTETVQKIGSKDFKNPSGIDYSDGEIGQLGQAFDNMVNLLRKREKERNNALASVRESNERSRTLLLNTPSGICLVNPVSQFIEFMNPAFMDIFNVHDENLKNLQLKAFHPQKDSTKVDKIFEKHILHEISFSPALPAMTLNGREICVDVSSAIVTINGRNLLALFFTDITAHKHSENELIGAKEVAERANRVKDEFLANISHEIRTPLNGVMGTLQLMQETPLDSEQESYVEIALGSSNNLLKVLNDLLDFSKIEAGKLDIIEEPFELESLIEESVNLFQFQARENNISFHSHIDPSTQKFYIGDIGRIRQILFNLIGNSIKFTESGSIAVQVYSLPHRDPNKERLFFSVEDTGVGISDDKIGYIFESFTQVDGALSRKHQGTGLGLPIVKRLVNLMGGNITVETEVGVGTTILFCVLVTKTDYIDIQDKKDHQRKKSDTPLRILLVEDEMVNRIMAQKLLEKAGHSIICAQNGEECLEKLRKHSFDVILMDVQMPVMDGFETTNIIRNSKEFSKIAEIPIVALTAHASNKDLNKAKLTGMDEFVSKPFNKEVLLEVLQKMHDLNK</sequence>
<evidence type="ECO:0000256" key="11">
    <source>
        <dbReference type="ARBA" id="ARBA00022989"/>
    </source>
</evidence>
<keyword evidence="11 17" id="KW-1133">Transmembrane helix</keyword>
<dbReference type="PANTHER" id="PTHR45339">
    <property type="entry name" value="HYBRID SIGNAL TRANSDUCTION HISTIDINE KINASE J"/>
    <property type="match status" value="1"/>
</dbReference>
<evidence type="ECO:0000256" key="4">
    <source>
        <dbReference type="ARBA" id="ARBA00022475"/>
    </source>
</evidence>
<dbReference type="PRINTS" id="PR00344">
    <property type="entry name" value="BCTRLSENSOR"/>
</dbReference>
<dbReference type="SUPFAM" id="SSF52172">
    <property type="entry name" value="CheY-like"/>
    <property type="match status" value="1"/>
</dbReference>
<keyword evidence="6" id="KW-0808">Transferase</keyword>
<evidence type="ECO:0000256" key="3">
    <source>
        <dbReference type="ARBA" id="ARBA00012438"/>
    </source>
</evidence>
<dbReference type="InterPro" id="IPR036890">
    <property type="entry name" value="HATPase_C_sf"/>
</dbReference>
<keyword evidence="7 17" id="KW-0812">Transmembrane</keyword>
<evidence type="ECO:0000256" key="12">
    <source>
        <dbReference type="ARBA" id="ARBA00023012"/>
    </source>
</evidence>
<dbReference type="FunFam" id="3.30.565.10:FF:000010">
    <property type="entry name" value="Sensor histidine kinase RcsC"/>
    <property type="match status" value="1"/>
</dbReference>
<feature type="domain" description="HAMP" evidence="20">
    <location>
        <begin position="310"/>
        <end position="363"/>
    </location>
</feature>
<dbReference type="Pfam" id="PF00672">
    <property type="entry name" value="HAMP"/>
    <property type="match status" value="1"/>
</dbReference>
<dbReference type="SUPFAM" id="SSF55785">
    <property type="entry name" value="PYP-like sensor domain (PAS domain)"/>
    <property type="match status" value="1"/>
</dbReference>
<evidence type="ECO:0000256" key="9">
    <source>
        <dbReference type="ARBA" id="ARBA00022777"/>
    </source>
</evidence>
<keyword evidence="4" id="KW-1003">Cell membrane</keyword>
<dbReference type="Gene3D" id="3.30.565.10">
    <property type="entry name" value="Histidine kinase-like ATPase, C-terminal domain"/>
    <property type="match status" value="1"/>
</dbReference>
<dbReference type="InterPro" id="IPR036097">
    <property type="entry name" value="HisK_dim/P_sf"/>
</dbReference>
<evidence type="ECO:0000256" key="2">
    <source>
        <dbReference type="ARBA" id="ARBA00004651"/>
    </source>
</evidence>
<evidence type="ECO:0000256" key="10">
    <source>
        <dbReference type="ARBA" id="ARBA00022840"/>
    </source>
</evidence>
<dbReference type="Gene3D" id="1.10.287.130">
    <property type="match status" value="1"/>
</dbReference>
<dbReference type="SUPFAM" id="SSF47384">
    <property type="entry name" value="Homodimeric domain of signal transducing histidine kinase"/>
    <property type="match status" value="1"/>
</dbReference>
<evidence type="ECO:0000259" key="20">
    <source>
        <dbReference type="PROSITE" id="PS50885"/>
    </source>
</evidence>
<dbReference type="SMART" id="SM00304">
    <property type="entry name" value="HAMP"/>
    <property type="match status" value="1"/>
</dbReference>
<accession>A0A1X7E9F9</accession>
<dbReference type="NCBIfam" id="TIGR00229">
    <property type="entry name" value="sensory_box"/>
    <property type="match status" value="1"/>
</dbReference>
<dbReference type="GO" id="GO:0000155">
    <property type="term" value="F:phosphorelay sensor kinase activity"/>
    <property type="evidence" value="ECO:0007669"/>
    <property type="project" value="InterPro"/>
</dbReference>
<dbReference type="PROSITE" id="PS50109">
    <property type="entry name" value="HIS_KIN"/>
    <property type="match status" value="1"/>
</dbReference>
<dbReference type="PROSITE" id="PS50885">
    <property type="entry name" value="HAMP"/>
    <property type="match status" value="1"/>
</dbReference>
<feature type="domain" description="Histidine kinase" evidence="18">
    <location>
        <begin position="517"/>
        <end position="739"/>
    </location>
</feature>
<gene>
    <name evidence="21" type="ORF">SAMN06295933_2809</name>
</gene>
<dbReference type="Gene3D" id="3.30.450.20">
    <property type="entry name" value="PAS domain"/>
    <property type="match status" value="2"/>
</dbReference>
<evidence type="ECO:0000313" key="22">
    <source>
        <dbReference type="Proteomes" id="UP000192906"/>
    </source>
</evidence>
<organism evidence="21 22">
    <name type="scientific">Desulfovibrio gilichinskyi</name>
    <dbReference type="NCBI Taxonomy" id="1519643"/>
    <lineage>
        <taxon>Bacteria</taxon>
        <taxon>Pseudomonadati</taxon>
        <taxon>Thermodesulfobacteriota</taxon>
        <taxon>Desulfovibrionia</taxon>
        <taxon>Desulfovibrionales</taxon>
        <taxon>Desulfovibrionaceae</taxon>
        <taxon>Desulfovibrio</taxon>
    </lineage>
</organism>
<dbReference type="Pfam" id="PF00072">
    <property type="entry name" value="Response_reg"/>
    <property type="match status" value="1"/>
</dbReference>
<feature type="modified residue" description="4-aspartylphosphate" evidence="16">
    <location>
        <position position="810"/>
    </location>
</feature>
<reference evidence="22" key="1">
    <citation type="submission" date="2017-04" db="EMBL/GenBank/DDBJ databases">
        <authorList>
            <person name="Varghese N."/>
            <person name="Submissions S."/>
        </authorList>
    </citation>
    <scope>NUCLEOTIDE SEQUENCE [LARGE SCALE GENOMIC DNA]</scope>
    <source>
        <strain evidence="22">K3S</strain>
    </source>
</reference>
<comment type="subunit">
    <text evidence="14">At low DSF concentrations, interacts with RpfF.</text>
</comment>
<dbReference type="CDD" id="cd18774">
    <property type="entry name" value="PDC2_HK_sensor"/>
    <property type="match status" value="1"/>
</dbReference>
<keyword evidence="8" id="KW-0547">Nucleotide-binding</keyword>
<dbReference type="PANTHER" id="PTHR45339:SF5">
    <property type="entry name" value="HISTIDINE KINASE"/>
    <property type="match status" value="1"/>
</dbReference>
<evidence type="ECO:0000256" key="1">
    <source>
        <dbReference type="ARBA" id="ARBA00000085"/>
    </source>
</evidence>
<dbReference type="InterPro" id="IPR029151">
    <property type="entry name" value="Sensor-like_sf"/>
</dbReference>
<dbReference type="SMART" id="SM00387">
    <property type="entry name" value="HATPase_c"/>
    <property type="match status" value="1"/>
</dbReference>
<dbReference type="InterPro" id="IPR003661">
    <property type="entry name" value="HisK_dim/P_dom"/>
</dbReference>
<dbReference type="InterPro" id="IPR005467">
    <property type="entry name" value="His_kinase_dom"/>
</dbReference>
<dbReference type="GO" id="GO:0005886">
    <property type="term" value="C:plasma membrane"/>
    <property type="evidence" value="ECO:0007669"/>
    <property type="project" value="UniProtKB-SubCell"/>
</dbReference>
<feature type="transmembrane region" description="Helical" evidence="17">
    <location>
        <begin position="14"/>
        <end position="35"/>
    </location>
</feature>
<comment type="catalytic activity">
    <reaction evidence="1">
        <text>ATP + protein L-histidine = ADP + protein N-phospho-L-histidine.</text>
        <dbReference type="EC" id="2.7.13.3"/>
    </reaction>
</comment>
<dbReference type="CDD" id="cd17546">
    <property type="entry name" value="REC_hyHK_CKI1_RcsC-like"/>
    <property type="match status" value="1"/>
</dbReference>
<dbReference type="InterPro" id="IPR000014">
    <property type="entry name" value="PAS"/>
</dbReference>
<dbReference type="CDD" id="cd16922">
    <property type="entry name" value="HATPase_EvgS-ArcB-TorS-like"/>
    <property type="match status" value="1"/>
</dbReference>
<dbReference type="Pfam" id="PF02743">
    <property type="entry name" value="dCache_1"/>
    <property type="match status" value="1"/>
</dbReference>
<dbReference type="InterPro" id="IPR003660">
    <property type="entry name" value="HAMP_dom"/>
</dbReference>
<feature type="domain" description="Response regulatory" evidence="19">
    <location>
        <begin position="761"/>
        <end position="880"/>
    </location>
</feature>
<dbReference type="OrthoDB" id="5437363at2"/>
<evidence type="ECO:0000256" key="16">
    <source>
        <dbReference type="PROSITE-ProRule" id="PRU00169"/>
    </source>
</evidence>
<dbReference type="AlphaFoldDB" id="A0A1X7E9F9"/>
<evidence type="ECO:0000259" key="19">
    <source>
        <dbReference type="PROSITE" id="PS50110"/>
    </source>
</evidence>
<evidence type="ECO:0000256" key="13">
    <source>
        <dbReference type="ARBA" id="ARBA00023136"/>
    </source>
</evidence>
<dbReference type="SMART" id="SM00388">
    <property type="entry name" value="HisKA"/>
    <property type="match status" value="1"/>
</dbReference>
<dbReference type="Proteomes" id="UP000192906">
    <property type="component" value="Unassembled WGS sequence"/>
</dbReference>
<keyword evidence="9" id="KW-0418">Kinase</keyword>
<evidence type="ECO:0000259" key="18">
    <source>
        <dbReference type="PROSITE" id="PS50109"/>
    </source>
</evidence>
<dbReference type="InterPro" id="IPR035965">
    <property type="entry name" value="PAS-like_dom_sf"/>
</dbReference>
<dbReference type="SUPFAM" id="SSF55874">
    <property type="entry name" value="ATPase domain of HSP90 chaperone/DNA topoisomerase II/histidine kinase"/>
    <property type="match status" value="1"/>
</dbReference>
<protein>
    <recommendedName>
        <fullName evidence="15">Sensory/regulatory protein RpfC</fullName>
        <ecNumber evidence="3">2.7.13.3</ecNumber>
    </recommendedName>
</protein>
<keyword evidence="22" id="KW-1185">Reference proteome</keyword>
<dbReference type="Gene3D" id="3.40.50.2300">
    <property type="match status" value="1"/>
</dbReference>
<dbReference type="CDD" id="cd06225">
    <property type="entry name" value="HAMP"/>
    <property type="match status" value="1"/>
</dbReference>
<keyword evidence="12" id="KW-0902">Two-component regulatory system</keyword>
<dbReference type="Gene3D" id="6.10.340.10">
    <property type="match status" value="1"/>
</dbReference>
<evidence type="ECO:0000256" key="8">
    <source>
        <dbReference type="ARBA" id="ARBA00022741"/>
    </source>
</evidence>
<keyword evidence="10" id="KW-0067">ATP-binding</keyword>
<evidence type="ECO:0000256" key="7">
    <source>
        <dbReference type="ARBA" id="ARBA00022692"/>
    </source>
</evidence>
<dbReference type="GO" id="GO:0005524">
    <property type="term" value="F:ATP binding"/>
    <property type="evidence" value="ECO:0007669"/>
    <property type="project" value="UniProtKB-KW"/>
</dbReference>
<dbReference type="InterPro" id="IPR003594">
    <property type="entry name" value="HATPase_dom"/>
</dbReference>
<dbReference type="RefSeq" id="WP_085103257.1">
    <property type="nucleotide sequence ID" value="NZ_FWZU01000004.1"/>
</dbReference>
<dbReference type="CDD" id="cd12914">
    <property type="entry name" value="PDC1_DGC_like"/>
    <property type="match status" value="1"/>
</dbReference>
<dbReference type="SMART" id="SM00448">
    <property type="entry name" value="REC"/>
    <property type="match status" value="1"/>
</dbReference>
<dbReference type="Pfam" id="PF00512">
    <property type="entry name" value="HisKA"/>
    <property type="match status" value="1"/>
</dbReference>
<evidence type="ECO:0000256" key="6">
    <source>
        <dbReference type="ARBA" id="ARBA00022679"/>
    </source>
</evidence>
<dbReference type="SUPFAM" id="SSF103190">
    <property type="entry name" value="Sensory domain-like"/>
    <property type="match status" value="1"/>
</dbReference>
<comment type="subcellular location">
    <subcellularLocation>
        <location evidence="2">Cell membrane</location>
        <topology evidence="2">Multi-pass membrane protein</topology>
    </subcellularLocation>
</comment>
<dbReference type="InterPro" id="IPR001789">
    <property type="entry name" value="Sig_transdc_resp-reg_receiver"/>
</dbReference>
<keyword evidence="5 16" id="KW-0597">Phosphoprotein</keyword>
<dbReference type="EC" id="2.7.13.3" evidence="3"/>
<name>A0A1X7E9F9_9BACT</name>
<evidence type="ECO:0000256" key="17">
    <source>
        <dbReference type="SAM" id="Phobius"/>
    </source>
</evidence>
<evidence type="ECO:0000256" key="14">
    <source>
        <dbReference type="ARBA" id="ARBA00064003"/>
    </source>
</evidence>
<dbReference type="STRING" id="1519643.SAMN06295933_2809"/>
<evidence type="ECO:0000256" key="5">
    <source>
        <dbReference type="ARBA" id="ARBA00022553"/>
    </source>
</evidence>
<evidence type="ECO:0000313" key="21">
    <source>
        <dbReference type="EMBL" id="SMF30066.1"/>
    </source>
</evidence>
<dbReference type="InterPro" id="IPR011006">
    <property type="entry name" value="CheY-like_superfamily"/>
</dbReference>
<dbReference type="FunFam" id="1.10.287.130:FF:000002">
    <property type="entry name" value="Two-component osmosensing histidine kinase"/>
    <property type="match status" value="1"/>
</dbReference>
<keyword evidence="13 17" id="KW-0472">Membrane</keyword>